<feature type="compositionally biased region" description="Low complexity" evidence="1">
    <location>
        <begin position="342"/>
        <end position="354"/>
    </location>
</feature>
<evidence type="ECO:0000313" key="4">
    <source>
        <dbReference type="Proteomes" id="UP001601422"/>
    </source>
</evidence>
<accession>A0ABW6MVM4</accession>
<reference evidence="3 4" key="1">
    <citation type="submission" date="2024-10" db="EMBL/GenBank/DDBJ databases">
        <title>The Natural Products Discovery Center: Release of the First 8490 Sequenced Strains for Exploring Actinobacteria Biosynthetic Diversity.</title>
        <authorList>
            <person name="Kalkreuter E."/>
            <person name="Kautsar S.A."/>
            <person name="Yang D."/>
            <person name="Bader C.D."/>
            <person name="Teijaro C.N."/>
            <person name="Fluegel L."/>
            <person name="Davis C.M."/>
            <person name="Simpson J.R."/>
            <person name="Lauterbach L."/>
            <person name="Steele A.D."/>
            <person name="Gui C."/>
            <person name="Meng S."/>
            <person name="Li G."/>
            <person name="Viehrig K."/>
            <person name="Ye F."/>
            <person name="Su P."/>
            <person name="Kiefer A.F."/>
            <person name="Nichols A."/>
            <person name="Cepeda A.J."/>
            <person name="Yan W."/>
            <person name="Fan B."/>
            <person name="Jiang Y."/>
            <person name="Adhikari A."/>
            <person name="Zheng C.-J."/>
            <person name="Schuster L."/>
            <person name="Cowan T.M."/>
            <person name="Smanski M.J."/>
            <person name="Chevrette M.G."/>
            <person name="De Carvalho L.P.S."/>
            <person name="Shen B."/>
        </authorList>
    </citation>
    <scope>NUCLEOTIDE SEQUENCE [LARGE SCALE GENOMIC DNA]</scope>
    <source>
        <strain evidence="3 4">NPDC005497</strain>
    </source>
</reference>
<comment type="caution">
    <text evidence="3">The sequence shown here is derived from an EMBL/GenBank/DDBJ whole genome shotgun (WGS) entry which is preliminary data.</text>
</comment>
<feature type="compositionally biased region" description="Basic and acidic residues" evidence="1">
    <location>
        <begin position="81"/>
        <end position="90"/>
    </location>
</feature>
<feature type="compositionally biased region" description="Basic and acidic residues" evidence="1">
    <location>
        <begin position="315"/>
        <end position="335"/>
    </location>
</feature>
<dbReference type="InterPro" id="IPR019303">
    <property type="entry name" value="vWA_TerF_C"/>
</dbReference>
<feature type="compositionally biased region" description="Basic and acidic residues" evidence="1">
    <location>
        <begin position="277"/>
        <end position="299"/>
    </location>
</feature>
<evidence type="ECO:0000259" key="2">
    <source>
        <dbReference type="PROSITE" id="PS50234"/>
    </source>
</evidence>
<dbReference type="Pfam" id="PF10138">
    <property type="entry name" value="vWA-TerF-like"/>
    <property type="match status" value="1"/>
</dbReference>
<feature type="compositionally biased region" description="Low complexity" evidence="1">
    <location>
        <begin position="132"/>
        <end position="170"/>
    </location>
</feature>
<dbReference type="RefSeq" id="WP_389828679.1">
    <property type="nucleotide sequence ID" value="NZ_JBIAJP010000003.1"/>
</dbReference>
<evidence type="ECO:0000256" key="1">
    <source>
        <dbReference type="SAM" id="MobiDB-lite"/>
    </source>
</evidence>
<feature type="compositionally biased region" description="Low complexity" evidence="1">
    <location>
        <begin position="393"/>
        <end position="406"/>
    </location>
</feature>
<dbReference type="InterPro" id="IPR002035">
    <property type="entry name" value="VWF_A"/>
</dbReference>
<dbReference type="SUPFAM" id="SSF53300">
    <property type="entry name" value="vWA-like"/>
    <property type="match status" value="1"/>
</dbReference>
<dbReference type="Proteomes" id="UP001601422">
    <property type="component" value="Unassembled WGS sequence"/>
</dbReference>
<keyword evidence="4" id="KW-1185">Reference proteome</keyword>
<feature type="compositionally biased region" description="Low complexity" evidence="1">
    <location>
        <begin position="17"/>
        <end position="32"/>
    </location>
</feature>
<feature type="region of interest" description="Disordered" evidence="1">
    <location>
        <begin position="1"/>
        <end position="406"/>
    </location>
</feature>
<gene>
    <name evidence="3" type="ORF">ACFYQT_15560</name>
</gene>
<feature type="compositionally biased region" description="Basic and acidic residues" evidence="1">
    <location>
        <begin position="258"/>
        <end position="269"/>
    </location>
</feature>
<feature type="compositionally biased region" description="Pro residues" evidence="1">
    <location>
        <begin position="53"/>
        <end position="72"/>
    </location>
</feature>
<organism evidence="3 4">
    <name type="scientific">Streptomyces tibetensis</name>
    <dbReference type="NCBI Taxonomy" id="2382123"/>
    <lineage>
        <taxon>Bacteria</taxon>
        <taxon>Bacillati</taxon>
        <taxon>Actinomycetota</taxon>
        <taxon>Actinomycetes</taxon>
        <taxon>Kitasatosporales</taxon>
        <taxon>Streptomycetaceae</taxon>
        <taxon>Streptomyces</taxon>
    </lineage>
</organism>
<feature type="compositionally biased region" description="Low complexity" evidence="1">
    <location>
        <begin position="183"/>
        <end position="207"/>
    </location>
</feature>
<dbReference type="Gene3D" id="3.40.50.410">
    <property type="entry name" value="von Willebrand factor, type A domain"/>
    <property type="match status" value="1"/>
</dbReference>
<dbReference type="PROSITE" id="PS50234">
    <property type="entry name" value="VWFA"/>
    <property type="match status" value="1"/>
</dbReference>
<feature type="domain" description="VWFA" evidence="2">
    <location>
        <begin position="445"/>
        <end position="622"/>
    </location>
</feature>
<protein>
    <submittedName>
        <fullName evidence="3">VWA domain-containing protein</fullName>
    </submittedName>
</protein>
<dbReference type="EMBL" id="JBIAJP010000003">
    <property type="protein sequence ID" value="MFF0004834.1"/>
    <property type="molecule type" value="Genomic_DNA"/>
</dbReference>
<name>A0ABW6MVM4_9ACTN</name>
<dbReference type="CDD" id="cd00198">
    <property type="entry name" value="vWFA"/>
    <property type="match status" value="1"/>
</dbReference>
<sequence length="628" mass="64391">MGILTRLRNAFGRSRKTQTAEAEGAARTAAAGETGGTEGLTSEDTGHDATLAPAPPAPDPKVPSPSKEPNPTPSASVPEPRTSDSGEHDLVSAAFDNVAVPRPTRSTEGEQTTAPERPDAGEPTGAEESAGAEKATAEKPAATEEPAAAEKAAAEKPAVAEEPAVVAEPTAVEEPEAAEKAVAEPPVAKKAADAEAAPAQTPVAEEPAVTDEATAEKPEPKQAAAAPATAEEPESTTPEKPESSPADEAQSEPAATTDAKKTTDAKTAAESDAAAEGDTKAEAKPEPQAETPAEPKPEPTPEPEPTAKAEPTPEPEPKPAADAKPKAEPKAEPKATRKVAPKAKTNAAGSAAKADQGTKSEKAPEPAAADGDTAPQGPPAPGDESSTGGAGGKKNTAEAAGEAAGEADPALTLTALKKHAPGLTTAYKAATTTLEKNNLTGTRAKVYLVLDRSASMRPYYKDGSAQALAEQTLALAAHLDPEATVPVVFFSTELDGTGEITLTEHENKIDDLHASFGRMGRTSYHAAVEAVLAHHDKTAEPTTPALVIFQTDGAPDAKTPATQALTDAAKTHPAVFFSFVAFGDPENKAFDYLRKLKTPNTSHFLAGETPRELTDTELYEGVLASWRP</sequence>
<evidence type="ECO:0000313" key="3">
    <source>
        <dbReference type="EMBL" id="MFF0004834.1"/>
    </source>
</evidence>
<proteinExistence type="predicted"/>
<feature type="compositionally biased region" description="Polar residues" evidence="1">
    <location>
        <begin position="104"/>
        <end position="114"/>
    </location>
</feature>
<dbReference type="InterPro" id="IPR036465">
    <property type="entry name" value="vWFA_dom_sf"/>
</dbReference>
<feature type="compositionally biased region" description="Low complexity" evidence="1">
    <location>
        <begin position="221"/>
        <end position="236"/>
    </location>
</feature>